<protein>
    <submittedName>
        <fullName evidence="1">ORF138</fullName>
    </submittedName>
</protein>
<sequence>MLLVCEMNTGMVIKNYKNHTRNSKTNKKKLLMKTLNKLKF</sequence>
<reference evidence="1 2" key="1">
    <citation type="journal article" date="2005" name="Proc. Natl. Acad. Sci. U.S.A.">
        <title>The complete genomes and proteomes of 27 Staphylococcus aureus bacteriophages.</title>
        <authorList>
            <person name="Kwan T."/>
            <person name="Liu J."/>
            <person name="Dubow M."/>
            <person name="Gros P."/>
            <person name="Pelletier J."/>
        </authorList>
    </citation>
    <scope>NUCLEOTIDE SEQUENCE</scope>
</reference>
<organism evidence="1 2">
    <name type="scientific">Staphylococcus phage 187</name>
    <dbReference type="NCBI Taxonomy" id="2908096"/>
    <lineage>
        <taxon>Viruses</taxon>
        <taxon>Duplodnaviria</taxon>
        <taxon>Heunggongvirae</taxon>
        <taxon>Uroviricota</taxon>
        <taxon>Caudoviricetes</taxon>
        <taxon>Azeredovirinae</taxon>
        <taxon>Phietavirus</taxon>
        <taxon>Phietavirus pv187</taxon>
    </lineage>
</organism>
<dbReference type="KEGG" id="vg:4555787"/>
<dbReference type="Proteomes" id="UP000000918">
    <property type="component" value="Genome"/>
</dbReference>
<dbReference type="RefSeq" id="YP_239512.1">
    <property type="nucleotide sequence ID" value="NC_007047.1"/>
</dbReference>
<dbReference type="GeneID" id="4555787"/>
<accession>Q4ZE14</accession>
<evidence type="ECO:0000313" key="1">
    <source>
        <dbReference type="EMBL" id="AAX90752.1"/>
    </source>
</evidence>
<keyword evidence="2" id="KW-1185">Reference proteome</keyword>
<dbReference type="EMBL" id="AY954950">
    <property type="protein sequence ID" value="AAX90752.1"/>
    <property type="molecule type" value="Genomic_DNA"/>
</dbReference>
<name>Q4ZE14_9CAUD</name>
<evidence type="ECO:0000313" key="2">
    <source>
        <dbReference type="Proteomes" id="UP000000918"/>
    </source>
</evidence>
<proteinExistence type="predicted"/>